<proteinExistence type="predicted"/>
<dbReference type="Gramene" id="PUZ74690">
    <property type="protein sequence ID" value="PUZ74690"/>
    <property type="gene ID" value="GQ55_1G085900"/>
</dbReference>
<organism evidence="1 2">
    <name type="scientific">Panicum hallii var. hallii</name>
    <dbReference type="NCBI Taxonomy" id="1504633"/>
    <lineage>
        <taxon>Eukaryota</taxon>
        <taxon>Viridiplantae</taxon>
        <taxon>Streptophyta</taxon>
        <taxon>Embryophyta</taxon>
        <taxon>Tracheophyta</taxon>
        <taxon>Spermatophyta</taxon>
        <taxon>Magnoliopsida</taxon>
        <taxon>Liliopsida</taxon>
        <taxon>Poales</taxon>
        <taxon>Poaceae</taxon>
        <taxon>PACMAD clade</taxon>
        <taxon>Panicoideae</taxon>
        <taxon>Panicodae</taxon>
        <taxon>Paniceae</taxon>
        <taxon>Panicinae</taxon>
        <taxon>Panicum</taxon>
        <taxon>Panicum sect. Panicum</taxon>
    </lineage>
</organism>
<keyword evidence="2" id="KW-1185">Reference proteome</keyword>
<evidence type="ECO:0000313" key="2">
    <source>
        <dbReference type="Proteomes" id="UP000244336"/>
    </source>
</evidence>
<sequence>MTTCKIPLYQGYFMKRSYRKRKFSLRRPQCLKFQASQLYIGVHHVAWLCCTDCCIARGKVSDDRSALAHD</sequence>
<accession>A0A2T7F3Q0</accession>
<protein>
    <submittedName>
        <fullName evidence="1">Uncharacterized protein</fullName>
    </submittedName>
</protein>
<dbReference type="Proteomes" id="UP000244336">
    <property type="component" value="Chromosome 1"/>
</dbReference>
<name>A0A2T7F3Q0_9POAL</name>
<dbReference type="AlphaFoldDB" id="A0A2T7F3Q0"/>
<dbReference type="EMBL" id="CM009749">
    <property type="protein sequence ID" value="PUZ74690.1"/>
    <property type="molecule type" value="Genomic_DNA"/>
</dbReference>
<reference evidence="1 2" key="1">
    <citation type="submission" date="2018-04" db="EMBL/GenBank/DDBJ databases">
        <title>WGS assembly of Panicum hallii var. hallii HAL2.</title>
        <authorList>
            <person name="Lovell J."/>
            <person name="Jenkins J."/>
            <person name="Lowry D."/>
            <person name="Mamidi S."/>
            <person name="Sreedasyam A."/>
            <person name="Weng X."/>
            <person name="Barry K."/>
            <person name="Bonette J."/>
            <person name="Campitelli B."/>
            <person name="Daum C."/>
            <person name="Gordon S."/>
            <person name="Gould B."/>
            <person name="Lipzen A."/>
            <person name="MacQueen A."/>
            <person name="Palacio-Mejia J."/>
            <person name="Plott C."/>
            <person name="Shakirov E."/>
            <person name="Shu S."/>
            <person name="Yoshinaga Y."/>
            <person name="Zane M."/>
            <person name="Rokhsar D."/>
            <person name="Grimwood J."/>
            <person name="Schmutz J."/>
            <person name="Juenger T."/>
        </authorList>
    </citation>
    <scope>NUCLEOTIDE SEQUENCE [LARGE SCALE GENOMIC DNA]</scope>
    <source>
        <strain evidence="2">cv. HAL2</strain>
    </source>
</reference>
<evidence type="ECO:0000313" key="1">
    <source>
        <dbReference type="EMBL" id="PUZ74690.1"/>
    </source>
</evidence>
<gene>
    <name evidence="1" type="ORF">GQ55_1G085900</name>
</gene>